<gene>
    <name evidence="1" type="ORF">ZEAMMB73_Zm00001d028619</name>
</gene>
<dbReference type="AlphaFoldDB" id="A0A1D6JY35"/>
<organism evidence="1">
    <name type="scientific">Zea mays</name>
    <name type="common">Maize</name>
    <dbReference type="NCBI Taxonomy" id="4577"/>
    <lineage>
        <taxon>Eukaryota</taxon>
        <taxon>Viridiplantae</taxon>
        <taxon>Streptophyta</taxon>
        <taxon>Embryophyta</taxon>
        <taxon>Tracheophyta</taxon>
        <taxon>Spermatophyta</taxon>
        <taxon>Magnoliopsida</taxon>
        <taxon>Liliopsida</taxon>
        <taxon>Poales</taxon>
        <taxon>Poaceae</taxon>
        <taxon>PACMAD clade</taxon>
        <taxon>Panicoideae</taxon>
        <taxon>Andropogonodae</taxon>
        <taxon>Andropogoneae</taxon>
        <taxon>Tripsacinae</taxon>
        <taxon>Zea</taxon>
    </lineage>
</organism>
<sequence>MRPSAFLAARRGDGSPSLPFPLPPRDAPHRGSVLSGCSLPFWFSAQLHCTRLREFLFFKRQSDSDLPSTACCIGLVFIAAIVLGRLWRRFIGVAASAPLFVLFNILLLWGVYVFVIRRGELLEQCVQCIGRMPIVILDAIDCCGYMLFLC</sequence>
<accession>A0A1D6JY35</accession>
<reference evidence="1" key="1">
    <citation type="submission" date="2015-12" db="EMBL/GenBank/DDBJ databases">
        <title>Update maize B73 reference genome by single molecule sequencing technologies.</title>
        <authorList>
            <consortium name="Maize Genome Sequencing Project"/>
            <person name="Ware D."/>
        </authorList>
    </citation>
    <scope>NUCLEOTIDE SEQUENCE [LARGE SCALE GENOMIC DNA]</scope>
    <source>
        <tissue evidence="1">Seedling</tissue>
    </source>
</reference>
<keyword evidence="1" id="KW-0808">Transferase</keyword>
<proteinExistence type="predicted"/>
<protein>
    <submittedName>
        <fullName evidence="1">Palmitoyltransferase AKR1</fullName>
    </submittedName>
</protein>
<dbReference type="ExpressionAtlas" id="A0A1D6JY35">
    <property type="expression patterns" value="baseline and differential"/>
</dbReference>
<dbReference type="EMBL" id="CM007647">
    <property type="protein sequence ID" value="ONL96576.1"/>
    <property type="molecule type" value="Genomic_DNA"/>
</dbReference>
<evidence type="ECO:0000313" key="1">
    <source>
        <dbReference type="EMBL" id="ONL96576.1"/>
    </source>
</evidence>
<dbReference type="GO" id="GO:0016740">
    <property type="term" value="F:transferase activity"/>
    <property type="evidence" value="ECO:0007669"/>
    <property type="project" value="UniProtKB-KW"/>
</dbReference>
<name>A0A1D6JY35_MAIZE</name>